<protein>
    <submittedName>
        <fullName evidence="1">Uncharacterized protein</fullName>
    </submittedName>
</protein>
<proteinExistence type="predicted"/>
<reference evidence="1" key="1">
    <citation type="submission" date="2024-01" db="EMBL/GenBank/DDBJ databases">
        <authorList>
            <person name="Webb A."/>
        </authorList>
    </citation>
    <scope>NUCLEOTIDE SEQUENCE</scope>
    <source>
        <strain evidence="1">Pm1</strain>
    </source>
</reference>
<accession>A0AAV1TQI9</accession>
<organism evidence="1 2">
    <name type="scientific">Peronospora matthiolae</name>
    <dbReference type="NCBI Taxonomy" id="2874970"/>
    <lineage>
        <taxon>Eukaryota</taxon>
        <taxon>Sar</taxon>
        <taxon>Stramenopiles</taxon>
        <taxon>Oomycota</taxon>
        <taxon>Peronosporomycetes</taxon>
        <taxon>Peronosporales</taxon>
        <taxon>Peronosporaceae</taxon>
        <taxon>Peronospora</taxon>
    </lineage>
</organism>
<sequence length="50" mass="5597">MDLLEARIRRDNSRGPKISDMMLPHSPAPVNLALAVSARIIRMREATPLD</sequence>
<dbReference type="Proteomes" id="UP001162060">
    <property type="component" value="Unassembled WGS sequence"/>
</dbReference>
<gene>
    <name evidence="1" type="ORF">PM001_LOCUS9041</name>
</gene>
<dbReference type="EMBL" id="CAKLBY020000071">
    <property type="protein sequence ID" value="CAK7923891.1"/>
    <property type="molecule type" value="Genomic_DNA"/>
</dbReference>
<evidence type="ECO:0000313" key="1">
    <source>
        <dbReference type="EMBL" id="CAK7923891.1"/>
    </source>
</evidence>
<comment type="caution">
    <text evidence="1">The sequence shown here is derived from an EMBL/GenBank/DDBJ whole genome shotgun (WGS) entry which is preliminary data.</text>
</comment>
<dbReference type="AlphaFoldDB" id="A0AAV1TQI9"/>
<evidence type="ECO:0000313" key="2">
    <source>
        <dbReference type="Proteomes" id="UP001162060"/>
    </source>
</evidence>
<name>A0AAV1TQI9_9STRA</name>